<organism evidence="2 3">
    <name type="scientific">Chryseobacterium indologenes</name>
    <name type="common">Flavobacterium indologenes</name>
    <dbReference type="NCBI Taxonomy" id="253"/>
    <lineage>
        <taxon>Bacteria</taxon>
        <taxon>Pseudomonadati</taxon>
        <taxon>Bacteroidota</taxon>
        <taxon>Flavobacteriia</taxon>
        <taxon>Flavobacteriales</taxon>
        <taxon>Weeksellaceae</taxon>
        <taxon>Chryseobacterium group</taxon>
        <taxon>Chryseobacterium</taxon>
    </lineage>
</organism>
<dbReference type="EMBL" id="LJOD01000021">
    <property type="protein sequence ID" value="KPE49202.1"/>
    <property type="molecule type" value="Genomic_DNA"/>
</dbReference>
<sequence length="263" mass="30978">MVTIQEKWNIKIKNLSNTDTKRRMNKNTRSFPVYAAADKTVTWMTRILSLIGLAVLFLLVLLLPVAFAVDDGYRVSYSRSPVNAVIFITLYELCFFFLCRWLVKCWKRDQNKAIVKMWIDEKGLYRQQKDGHILSILYSRLRSVPKEGRYDVYTQQVGTGKYSRTALMVKYRDETGVVKPVEAEFMMNIWHAFYPANSMELRAAFFQNIADCKEIRINPEVYRHYHINPVTFEFDAKKYWIQWTLVSLVVISVFIVILLLIKD</sequence>
<evidence type="ECO:0000313" key="2">
    <source>
        <dbReference type="EMBL" id="KPE49202.1"/>
    </source>
</evidence>
<dbReference type="AlphaFoldDB" id="A0A0N0IU14"/>
<reference evidence="2 3" key="1">
    <citation type="journal article" date="2015" name="Genom Data">
        <title>Draft genome sequence of a multidrug-resistant Chryseobacterium indologenes isolate from Malaysia.</title>
        <authorList>
            <person name="Yu C.Y."/>
            <person name="Ang G.Y."/>
            <person name="Cheng H.J."/>
            <person name="Cheong Y.M."/>
            <person name="Yin W.F."/>
            <person name="Chan K.G."/>
        </authorList>
    </citation>
    <scope>NUCLEOTIDE SEQUENCE [LARGE SCALE GENOMIC DNA]</scope>
    <source>
        <strain evidence="2 3">CI_885</strain>
    </source>
</reference>
<keyword evidence="1" id="KW-0472">Membrane</keyword>
<keyword evidence="1" id="KW-1133">Transmembrane helix</keyword>
<evidence type="ECO:0000313" key="3">
    <source>
        <dbReference type="Proteomes" id="UP000037953"/>
    </source>
</evidence>
<protein>
    <submittedName>
        <fullName evidence="2">Uncharacterized protein</fullName>
    </submittedName>
</protein>
<dbReference type="Proteomes" id="UP000037953">
    <property type="component" value="Unassembled WGS sequence"/>
</dbReference>
<evidence type="ECO:0000256" key="1">
    <source>
        <dbReference type="SAM" id="Phobius"/>
    </source>
</evidence>
<name>A0A0N0IU14_CHRID</name>
<accession>A0A0N0IU14</accession>
<comment type="caution">
    <text evidence="2">The sequence shown here is derived from an EMBL/GenBank/DDBJ whole genome shotgun (WGS) entry which is preliminary data.</text>
</comment>
<feature type="transmembrane region" description="Helical" evidence="1">
    <location>
        <begin position="84"/>
        <end position="103"/>
    </location>
</feature>
<reference evidence="3" key="2">
    <citation type="submission" date="2015-09" db="EMBL/GenBank/DDBJ databases">
        <title>Draft genome sequence of a multidrug-resistant Chryseobacterium indologenes isolate from Malaysia.</title>
        <authorList>
            <person name="Yu C.Y."/>
            <person name="Ang G.Y."/>
            <person name="Chan K.-G."/>
        </authorList>
    </citation>
    <scope>NUCLEOTIDE SEQUENCE [LARGE SCALE GENOMIC DNA]</scope>
    <source>
        <strain evidence="3">CI_885</strain>
    </source>
</reference>
<gene>
    <name evidence="2" type="ORF">AOB46_21065</name>
</gene>
<feature type="transmembrane region" description="Helical" evidence="1">
    <location>
        <begin position="240"/>
        <end position="261"/>
    </location>
</feature>
<dbReference type="PATRIC" id="fig|253.9.peg.2618"/>
<proteinExistence type="predicted"/>
<keyword evidence="1" id="KW-0812">Transmembrane</keyword>